<dbReference type="PANTHER" id="PTHR10694:SF33">
    <property type="entry name" value="LYSINE-SPECIFIC DEMETHYLASE 5"/>
    <property type="match status" value="1"/>
</dbReference>
<dbReference type="GO" id="GO:0016491">
    <property type="term" value="F:oxidoreductase activity"/>
    <property type="evidence" value="ECO:0007669"/>
    <property type="project" value="UniProtKB-KW"/>
</dbReference>
<evidence type="ECO:0000259" key="9">
    <source>
        <dbReference type="PROSITE" id="PS51183"/>
    </source>
</evidence>
<dbReference type="Proteomes" id="UP000594263">
    <property type="component" value="Unplaced"/>
</dbReference>
<dbReference type="Gene3D" id="2.60.120.650">
    <property type="entry name" value="Cupin"/>
    <property type="match status" value="1"/>
</dbReference>
<evidence type="ECO:0000256" key="6">
    <source>
        <dbReference type="ARBA" id="ARBA00023163"/>
    </source>
</evidence>
<dbReference type="Pfam" id="PF02373">
    <property type="entry name" value="JmjC"/>
    <property type="match status" value="1"/>
</dbReference>
<dbReference type="SMART" id="SM00545">
    <property type="entry name" value="JmjN"/>
    <property type="match status" value="1"/>
</dbReference>
<evidence type="ECO:0000313" key="12">
    <source>
        <dbReference type="Proteomes" id="UP000594263"/>
    </source>
</evidence>
<dbReference type="SMART" id="SM00558">
    <property type="entry name" value="JmjC"/>
    <property type="match status" value="1"/>
</dbReference>
<keyword evidence="3" id="KW-0560">Oxidoreductase</keyword>
<evidence type="ECO:0000256" key="7">
    <source>
        <dbReference type="ARBA" id="ARBA00023242"/>
    </source>
</evidence>
<protein>
    <recommendedName>
        <fullName evidence="13">Lysine-specific demethylase JMJ706-like</fullName>
    </recommendedName>
</protein>
<dbReference type="InterPro" id="IPR003347">
    <property type="entry name" value="JmjC_dom"/>
</dbReference>
<dbReference type="GO" id="GO:0005634">
    <property type="term" value="C:nucleus"/>
    <property type="evidence" value="ECO:0007669"/>
    <property type="project" value="TreeGrafter"/>
</dbReference>
<keyword evidence="6" id="KW-0804">Transcription</keyword>
<evidence type="ECO:0000256" key="8">
    <source>
        <dbReference type="SAM" id="MobiDB-lite"/>
    </source>
</evidence>
<keyword evidence="2" id="KW-0479">Metal-binding</keyword>
<dbReference type="GO" id="GO:0141052">
    <property type="term" value="F:histone H3 demethylase activity"/>
    <property type="evidence" value="ECO:0007669"/>
    <property type="project" value="UniProtKB-ARBA"/>
</dbReference>
<keyword evidence="7" id="KW-0539">Nucleus</keyword>
<accession>A0A7N0UWY2</accession>
<dbReference type="PROSITE" id="PS51183">
    <property type="entry name" value="JMJN"/>
    <property type="match status" value="1"/>
</dbReference>
<reference evidence="11" key="1">
    <citation type="submission" date="2021-01" db="UniProtKB">
        <authorList>
            <consortium name="EnsemblPlants"/>
        </authorList>
    </citation>
    <scope>IDENTIFICATION</scope>
</reference>
<evidence type="ECO:0000259" key="10">
    <source>
        <dbReference type="PROSITE" id="PS51184"/>
    </source>
</evidence>
<dbReference type="EnsemblPlants" id="Kaladp0091s0135.1.v1.1">
    <property type="protein sequence ID" value="Kaladp0091s0135.1.v1.1"/>
    <property type="gene ID" value="Kaladp0091s0135.v1.1"/>
</dbReference>
<dbReference type="PANTHER" id="PTHR10694">
    <property type="entry name" value="LYSINE-SPECIFIC DEMETHYLASE"/>
    <property type="match status" value="1"/>
</dbReference>
<dbReference type="AlphaFoldDB" id="A0A7N0UWY2"/>
<dbReference type="OMA" id="AFINCYC"/>
<evidence type="ECO:0000256" key="2">
    <source>
        <dbReference type="ARBA" id="ARBA00022723"/>
    </source>
</evidence>
<evidence type="ECO:0000313" key="11">
    <source>
        <dbReference type="EnsemblPlants" id="Kaladp0091s0135.1.v1.1"/>
    </source>
</evidence>
<organism evidence="11 12">
    <name type="scientific">Kalanchoe fedtschenkoi</name>
    <name type="common">Lavender scallops</name>
    <name type="synonym">South American air plant</name>
    <dbReference type="NCBI Taxonomy" id="63787"/>
    <lineage>
        <taxon>Eukaryota</taxon>
        <taxon>Viridiplantae</taxon>
        <taxon>Streptophyta</taxon>
        <taxon>Embryophyta</taxon>
        <taxon>Tracheophyta</taxon>
        <taxon>Spermatophyta</taxon>
        <taxon>Magnoliopsida</taxon>
        <taxon>eudicotyledons</taxon>
        <taxon>Gunneridae</taxon>
        <taxon>Pentapetalae</taxon>
        <taxon>Saxifragales</taxon>
        <taxon>Crassulaceae</taxon>
        <taxon>Kalanchoe</taxon>
    </lineage>
</organism>
<feature type="domain" description="JmjN" evidence="9">
    <location>
        <begin position="93"/>
        <end position="134"/>
    </location>
</feature>
<evidence type="ECO:0008006" key="13">
    <source>
        <dbReference type="Google" id="ProtNLM"/>
    </source>
</evidence>
<proteinExistence type="predicted"/>
<dbReference type="SUPFAM" id="SSF51197">
    <property type="entry name" value="Clavaminate synthase-like"/>
    <property type="match status" value="1"/>
</dbReference>
<evidence type="ECO:0000256" key="4">
    <source>
        <dbReference type="ARBA" id="ARBA00023004"/>
    </source>
</evidence>
<dbReference type="GO" id="GO:0000785">
    <property type="term" value="C:chromatin"/>
    <property type="evidence" value="ECO:0007669"/>
    <property type="project" value="TreeGrafter"/>
</dbReference>
<dbReference type="PROSITE" id="PS51184">
    <property type="entry name" value="JMJC"/>
    <property type="match status" value="1"/>
</dbReference>
<keyword evidence="12" id="KW-1185">Reference proteome</keyword>
<dbReference type="InterPro" id="IPR004198">
    <property type="entry name" value="Znf_C5HC2"/>
</dbReference>
<dbReference type="InterPro" id="IPR003349">
    <property type="entry name" value="JmjN"/>
</dbReference>
<keyword evidence="5" id="KW-0805">Transcription regulation</keyword>
<dbReference type="Pfam" id="PF02375">
    <property type="entry name" value="JmjN"/>
    <property type="match status" value="1"/>
</dbReference>
<dbReference type="Pfam" id="PF02928">
    <property type="entry name" value="zf-C5HC2"/>
    <property type="match status" value="1"/>
</dbReference>
<sequence>MVEAKICVSGDVKNNLDYLNQKSVQQVKLESDHEAGFTSMMSRSGVDPLSSISDKDIHSQTSGVSNKKKLSSTSKMHDFKKDHIQWTERIPECPVYCPTKEDFEDPLIFLQKIATEASKYGMCKIVSPLSASVPAGVVLMKEKAGFKFTTRVQPFRLAEWNHNDKITFFMSGRKYSFRDFEKMANKIFTNKYGSAACLPATYMEKEFWDEIASGKTESVEYASDVDGSAFSTSPNCELGKSKWNLKKISGLDRSLLRLLGTTIPGVTDPMLYIGMRFSMFAWHVEDHYLSSVNYHHCGAPKTWYGVPGDAAIEFERVVGEHVYGNDILSVDGEEGAFEVLSGKTTIFPPKILLEHGVPVCKTVQKPGEFIITFPRAYHAGFSHGFNCAEAVNFATNDWFPEGAIARKCYARLGRWPLLPYEELLCKESMHVGRSFETKDLGTVLAYTTSHRSTMVSFVELMRFQHRARWLLMKSKLCIGIAPHIYGTVFCSICKRDCYIAYLNCICLYHPVCLHHDLGSVALPCGDHFTLFIREDIQQMEAVAQNFEHQDIKLHHSEQLLERATDHVNLVETSMFEAGGTYVPYCEITFQPERSPSLEDELNSVRQLDLSGSKRCSKASISCCGSTAAYMVKHTQVNAGAGGQERVLVSEQCSDSADSDISRVKRCSSENMMKTSCAGASRPGEHQVCVHD</sequence>
<feature type="domain" description="JmjC" evidence="10">
    <location>
        <begin position="237"/>
        <end position="410"/>
    </location>
</feature>
<dbReference type="Gramene" id="Kaladp0091s0135.1.v1.1">
    <property type="protein sequence ID" value="Kaladp0091s0135.1.v1.1"/>
    <property type="gene ID" value="Kaladp0091s0135.v1.1"/>
</dbReference>
<evidence type="ECO:0000256" key="1">
    <source>
        <dbReference type="ARBA" id="ARBA00001954"/>
    </source>
</evidence>
<name>A0A7N0UWY2_KALFE</name>
<comment type="cofactor">
    <cofactor evidence="1">
        <name>Fe(2+)</name>
        <dbReference type="ChEBI" id="CHEBI:29033"/>
    </cofactor>
</comment>
<feature type="region of interest" description="Disordered" evidence="8">
    <location>
        <begin position="40"/>
        <end position="72"/>
    </location>
</feature>
<dbReference type="GO" id="GO:0046872">
    <property type="term" value="F:metal ion binding"/>
    <property type="evidence" value="ECO:0007669"/>
    <property type="project" value="UniProtKB-KW"/>
</dbReference>
<evidence type="ECO:0000256" key="3">
    <source>
        <dbReference type="ARBA" id="ARBA00023002"/>
    </source>
</evidence>
<evidence type="ECO:0000256" key="5">
    <source>
        <dbReference type="ARBA" id="ARBA00023015"/>
    </source>
</evidence>
<dbReference type="GO" id="GO:0040029">
    <property type="term" value="P:epigenetic regulation of gene expression"/>
    <property type="evidence" value="ECO:0007669"/>
    <property type="project" value="UniProtKB-ARBA"/>
</dbReference>
<dbReference type="FunFam" id="2.60.120.650:FF:000016">
    <property type="entry name" value="Lysine-specific demethylase isoform A"/>
    <property type="match status" value="1"/>
</dbReference>
<keyword evidence="4" id="KW-0408">Iron</keyword>